<feature type="domain" description="HTH araC/xylS-type" evidence="4">
    <location>
        <begin position="227"/>
        <end position="322"/>
    </location>
</feature>
<dbReference type="PROSITE" id="PS01124">
    <property type="entry name" value="HTH_ARAC_FAMILY_2"/>
    <property type="match status" value="1"/>
</dbReference>
<dbReference type="Pfam" id="PF12833">
    <property type="entry name" value="HTH_18"/>
    <property type="match status" value="1"/>
</dbReference>
<dbReference type="Gene3D" id="1.10.10.60">
    <property type="entry name" value="Homeodomain-like"/>
    <property type="match status" value="2"/>
</dbReference>
<dbReference type="EMBL" id="CACRTX010000013">
    <property type="protein sequence ID" value="VYU37993.1"/>
    <property type="molecule type" value="Genomic_DNA"/>
</dbReference>
<dbReference type="RefSeq" id="WP_421758254.1">
    <property type="nucleotide sequence ID" value="NZ_CACRTX010000013.1"/>
</dbReference>
<sequence>MTTEEMEAKLFQLSERECYHRDHPNHLSDYYQQLEKVTINGRQVYLFDNLMEEQENFTLVKQSRFSPVPYHNHSFIELNYIYSGTCTQLIDDQKVTLTKGQICLIDTGIPHSIEMTGEKDVLINLLIKRDYFAQLISREQFNEGVVLDFVLTALSDKHAHDQYIVFKNNKDDRIHAVIQEILKETYEKAIGSKRIISNLIAILFTFLVREFDYQTNKQEAAKNQHILAILTYIEENFQTVTLPKLATLFNYSPSYLSVLIKRETSKNLTELIIEKKLNLAHNLIASSTKPITQCAAEAGFTNITFFYKKYKIYYGHTPKKKK</sequence>
<dbReference type="SMART" id="SM00342">
    <property type="entry name" value="HTH_ARAC"/>
    <property type="match status" value="1"/>
</dbReference>
<dbReference type="PANTHER" id="PTHR43280">
    <property type="entry name" value="ARAC-FAMILY TRANSCRIPTIONAL REGULATOR"/>
    <property type="match status" value="1"/>
</dbReference>
<gene>
    <name evidence="5" type="ORF">ECLFYP2_03118</name>
</gene>
<protein>
    <submittedName>
        <fullName evidence="5">DNA-binding transcriptional regulator MelR</fullName>
    </submittedName>
</protein>
<dbReference type="InterPro" id="IPR014710">
    <property type="entry name" value="RmlC-like_jellyroll"/>
</dbReference>
<dbReference type="InterPro" id="IPR009057">
    <property type="entry name" value="Homeodomain-like_sf"/>
</dbReference>
<dbReference type="Pfam" id="PF07883">
    <property type="entry name" value="Cupin_2"/>
    <property type="match status" value="1"/>
</dbReference>
<dbReference type="SUPFAM" id="SSF51182">
    <property type="entry name" value="RmlC-like cupins"/>
    <property type="match status" value="1"/>
</dbReference>
<dbReference type="PANTHER" id="PTHR43280:SF28">
    <property type="entry name" value="HTH-TYPE TRANSCRIPTIONAL ACTIVATOR RHAS"/>
    <property type="match status" value="1"/>
</dbReference>
<evidence type="ECO:0000313" key="5">
    <source>
        <dbReference type="EMBL" id="VYU37993.1"/>
    </source>
</evidence>
<keyword evidence="1" id="KW-0805">Transcription regulation</keyword>
<dbReference type="InterPro" id="IPR011051">
    <property type="entry name" value="RmlC_Cupin_sf"/>
</dbReference>
<evidence type="ECO:0000259" key="4">
    <source>
        <dbReference type="PROSITE" id="PS01124"/>
    </source>
</evidence>
<dbReference type="AlphaFoldDB" id="A0A6N3EHR2"/>
<dbReference type="GO" id="GO:0043565">
    <property type="term" value="F:sequence-specific DNA binding"/>
    <property type="evidence" value="ECO:0007669"/>
    <property type="project" value="InterPro"/>
</dbReference>
<proteinExistence type="predicted"/>
<keyword evidence="2 5" id="KW-0238">DNA-binding</keyword>
<dbReference type="GO" id="GO:0003700">
    <property type="term" value="F:DNA-binding transcription factor activity"/>
    <property type="evidence" value="ECO:0007669"/>
    <property type="project" value="InterPro"/>
</dbReference>
<organism evidence="5">
    <name type="scientific">Enterococcus casseliflavus</name>
    <name type="common">Enterococcus flavescens</name>
    <dbReference type="NCBI Taxonomy" id="37734"/>
    <lineage>
        <taxon>Bacteria</taxon>
        <taxon>Bacillati</taxon>
        <taxon>Bacillota</taxon>
        <taxon>Bacilli</taxon>
        <taxon>Lactobacillales</taxon>
        <taxon>Enterococcaceae</taxon>
        <taxon>Enterococcus</taxon>
    </lineage>
</organism>
<accession>A0A6N3EHR2</accession>
<evidence type="ECO:0000256" key="3">
    <source>
        <dbReference type="ARBA" id="ARBA00023163"/>
    </source>
</evidence>
<dbReference type="InterPro" id="IPR013096">
    <property type="entry name" value="Cupin_2"/>
</dbReference>
<evidence type="ECO:0000256" key="2">
    <source>
        <dbReference type="ARBA" id="ARBA00023125"/>
    </source>
</evidence>
<dbReference type="InterPro" id="IPR018060">
    <property type="entry name" value="HTH_AraC"/>
</dbReference>
<evidence type="ECO:0000256" key="1">
    <source>
        <dbReference type="ARBA" id="ARBA00023015"/>
    </source>
</evidence>
<name>A0A6N3EHR2_ENTCA</name>
<keyword evidence="3" id="KW-0804">Transcription</keyword>
<dbReference type="Gene3D" id="2.60.120.10">
    <property type="entry name" value="Jelly Rolls"/>
    <property type="match status" value="1"/>
</dbReference>
<reference evidence="5" key="1">
    <citation type="submission" date="2019-11" db="EMBL/GenBank/DDBJ databases">
        <authorList>
            <person name="Feng L."/>
        </authorList>
    </citation>
    <scope>NUCLEOTIDE SEQUENCE</scope>
    <source>
        <strain evidence="5">ECasseliflavusLFYP2</strain>
    </source>
</reference>
<dbReference type="SUPFAM" id="SSF46689">
    <property type="entry name" value="Homeodomain-like"/>
    <property type="match status" value="1"/>
</dbReference>